<dbReference type="AlphaFoldDB" id="A0A0E9X560"/>
<feature type="transmembrane region" description="Helical" evidence="1">
    <location>
        <begin position="64"/>
        <end position="87"/>
    </location>
</feature>
<accession>A0A0E9X560</accession>
<keyword evidence="1" id="KW-1133">Transmembrane helix</keyword>
<keyword evidence="1" id="KW-0812">Transmembrane</keyword>
<dbReference type="EMBL" id="GBXM01010966">
    <property type="protein sequence ID" value="JAH97611.1"/>
    <property type="molecule type" value="Transcribed_RNA"/>
</dbReference>
<name>A0A0E9X560_ANGAN</name>
<reference evidence="2" key="2">
    <citation type="journal article" date="2015" name="Fish Shellfish Immunol.">
        <title>Early steps in the European eel (Anguilla anguilla)-Vibrio vulnificus interaction in the gills: Role of the RtxA13 toxin.</title>
        <authorList>
            <person name="Callol A."/>
            <person name="Pajuelo D."/>
            <person name="Ebbesson L."/>
            <person name="Teles M."/>
            <person name="MacKenzie S."/>
            <person name="Amaro C."/>
        </authorList>
    </citation>
    <scope>NUCLEOTIDE SEQUENCE</scope>
</reference>
<feature type="transmembrane region" description="Helical" evidence="1">
    <location>
        <begin position="20"/>
        <end position="52"/>
    </location>
</feature>
<protein>
    <submittedName>
        <fullName evidence="2">Uncharacterized protein</fullName>
    </submittedName>
</protein>
<sequence>MLTGKAISSITFKVVSVKIILFYCILWFIICNALMTVNLSSCFTAICLLKAINCFKGYSVRLTLLLCFLNELCVFVRVCSILFLFFLKRILLLYLT</sequence>
<evidence type="ECO:0000313" key="2">
    <source>
        <dbReference type="EMBL" id="JAH97611.1"/>
    </source>
</evidence>
<proteinExistence type="predicted"/>
<evidence type="ECO:0000256" key="1">
    <source>
        <dbReference type="SAM" id="Phobius"/>
    </source>
</evidence>
<keyword evidence="1" id="KW-0472">Membrane</keyword>
<reference evidence="2" key="1">
    <citation type="submission" date="2014-11" db="EMBL/GenBank/DDBJ databases">
        <authorList>
            <person name="Amaro Gonzalez C."/>
        </authorList>
    </citation>
    <scope>NUCLEOTIDE SEQUENCE</scope>
</reference>
<organism evidence="2">
    <name type="scientific">Anguilla anguilla</name>
    <name type="common">European freshwater eel</name>
    <name type="synonym">Muraena anguilla</name>
    <dbReference type="NCBI Taxonomy" id="7936"/>
    <lineage>
        <taxon>Eukaryota</taxon>
        <taxon>Metazoa</taxon>
        <taxon>Chordata</taxon>
        <taxon>Craniata</taxon>
        <taxon>Vertebrata</taxon>
        <taxon>Euteleostomi</taxon>
        <taxon>Actinopterygii</taxon>
        <taxon>Neopterygii</taxon>
        <taxon>Teleostei</taxon>
        <taxon>Anguilliformes</taxon>
        <taxon>Anguillidae</taxon>
        <taxon>Anguilla</taxon>
    </lineage>
</organism>